<feature type="compositionally biased region" description="Basic and acidic residues" evidence="1">
    <location>
        <begin position="49"/>
        <end position="71"/>
    </location>
</feature>
<evidence type="ECO:0000313" key="2">
    <source>
        <dbReference type="EMBL" id="CAH9060221.1"/>
    </source>
</evidence>
<reference evidence="2" key="1">
    <citation type="submission" date="2022-07" db="EMBL/GenBank/DDBJ databases">
        <authorList>
            <person name="Macas J."/>
            <person name="Novak P."/>
            <person name="Neumann P."/>
        </authorList>
    </citation>
    <scope>NUCLEOTIDE SEQUENCE</scope>
</reference>
<dbReference type="EMBL" id="CAMAPE010000004">
    <property type="protein sequence ID" value="CAH9060221.1"/>
    <property type="molecule type" value="Genomic_DNA"/>
</dbReference>
<accession>A0A9P0YJB9</accession>
<dbReference type="Proteomes" id="UP001152484">
    <property type="component" value="Unassembled WGS sequence"/>
</dbReference>
<proteinExistence type="predicted"/>
<protein>
    <submittedName>
        <fullName evidence="2">Uncharacterized protein</fullName>
    </submittedName>
</protein>
<sequence length="102" mass="11779">MHLYVGVAYKLQQRLVSFLRRPVVEQRGGIPVNIMEHQHHAQRGNKHRNGTEKPEQQSDGKIKRPKSERPKLSSSYDGRLHVADRHIGVRHAYQIVGMQEVP</sequence>
<gene>
    <name evidence="2" type="ORF">CEURO_LOCUS1540</name>
</gene>
<dbReference type="AlphaFoldDB" id="A0A9P0YJB9"/>
<evidence type="ECO:0000256" key="1">
    <source>
        <dbReference type="SAM" id="MobiDB-lite"/>
    </source>
</evidence>
<feature type="region of interest" description="Disordered" evidence="1">
    <location>
        <begin position="30"/>
        <end position="79"/>
    </location>
</feature>
<evidence type="ECO:0000313" key="3">
    <source>
        <dbReference type="Proteomes" id="UP001152484"/>
    </source>
</evidence>
<keyword evidence="3" id="KW-1185">Reference proteome</keyword>
<name>A0A9P0YJB9_CUSEU</name>
<organism evidence="2 3">
    <name type="scientific">Cuscuta europaea</name>
    <name type="common">European dodder</name>
    <dbReference type="NCBI Taxonomy" id="41803"/>
    <lineage>
        <taxon>Eukaryota</taxon>
        <taxon>Viridiplantae</taxon>
        <taxon>Streptophyta</taxon>
        <taxon>Embryophyta</taxon>
        <taxon>Tracheophyta</taxon>
        <taxon>Spermatophyta</taxon>
        <taxon>Magnoliopsida</taxon>
        <taxon>eudicotyledons</taxon>
        <taxon>Gunneridae</taxon>
        <taxon>Pentapetalae</taxon>
        <taxon>asterids</taxon>
        <taxon>lamiids</taxon>
        <taxon>Solanales</taxon>
        <taxon>Convolvulaceae</taxon>
        <taxon>Cuscuteae</taxon>
        <taxon>Cuscuta</taxon>
        <taxon>Cuscuta subgen. Cuscuta</taxon>
    </lineage>
</organism>
<dbReference type="OrthoDB" id="10337455at2759"/>
<comment type="caution">
    <text evidence="2">The sequence shown here is derived from an EMBL/GenBank/DDBJ whole genome shotgun (WGS) entry which is preliminary data.</text>
</comment>